<feature type="region of interest" description="Disordered" evidence="4">
    <location>
        <begin position="337"/>
        <end position="358"/>
    </location>
</feature>
<feature type="domain" description="SD-repeat containing protein B" evidence="5">
    <location>
        <begin position="11"/>
        <end position="125"/>
    </location>
</feature>
<dbReference type="AlphaFoldDB" id="A0A6M0K9F7"/>
<organism evidence="6 7">
    <name type="scientific">Thiorhodococcus minor</name>
    <dbReference type="NCBI Taxonomy" id="57489"/>
    <lineage>
        <taxon>Bacteria</taxon>
        <taxon>Pseudomonadati</taxon>
        <taxon>Pseudomonadota</taxon>
        <taxon>Gammaproteobacteria</taxon>
        <taxon>Chromatiales</taxon>
        <taxon>Chromatiaceae</taxon>
        <taxon>Thiorhodococcus</taxon>
    </lineage>
</organism>
<dbReference type="Gene3D" id="2.60.40.10">
    <property type="entry name" value="Immunoglobulins"/>
    <property type="match status" value="3"/>
</dbReference>
<dbReference type="GO" id="GO:0005576">
    <property type="term" value="C:extracellular region"/>
    <property type="evidence" value="ECO:0007669"/>
    <property type="project" value="UniProtKB-SubCell"/>
</dbReference>
<keyword evidence="2" id="KW-0964">Secreted</keyword>
<accession>A0A6M0K9F7</accession>
<keyword evidence="3" id="KW-0732">Signal</keyword>
<evidence type="ECO:0000313" key="6">
    <source>
        <dbReference type="EMBL" id="NEV65367.1"/>
    </source>
</evidence>
<evidence type="ECO:0000256" key="1">
    <source>
        <dbReference type="ARBA" id="ARBA00004613"/>
    </source>
</evidence>
<dbReference type="Proteomes" id="UP000483379">
    <property type="component" value="Unassembled WGS sequence"/>
</dbReference>
<comment type="subcellular location">
    <subcellularLocation>
        <location evidence="1">Secreted</location>
    </subcellularLocation>
</comment>
<evidence type="ECO:0000256" key="3">
    <source>
        <dbReference type="ARBA" id="ARBA00022729"/>
    </source>
</evidence>
<proteinExistence type="predicted"/>
<dbReference type="Pfam" id="PF17210">
    <property type="entry name" value="SdrD_B"/>
    <property type="match status" value="3"/>
</dbReference>
<evidence type="ECO:0000259" key="5">
    <source>
        <dbReference type="Pfam" id="PF17210"/>
    </source>
</evidence>
<keyword evidence="7" id="KW-1185">Reference proteome</keyword>
<dbReference type="PANTHER" id="PTHR23303">
    <property type="entry name" value="CARBOXYPEPTIDASE REGULATORY REGION-CONTAINING"/>
    <property type="match status" value="1"/>
</dbReference>
<protein>
    <recommendedName>
        <fullName evidence="5">SD-repeat containing protein B domain-containing protein</fullName>
    </recommendedName>
</protein>
<dbReference type="InterPro" id="IPR051417">
    <property type="entry name" value="SDr/BOS_complex"/>
</dbReference>
<dbReference type="RefSeq" id="WP_209262664.1">
    <property type="nucleotide sequence ID" value="NZ_JAAIJQ010000249.1"/>
</dbReference>
<evidence type="ECO:0000256" key="4">
    <source>
        <dbReference type="SAM" id="MobiDB-lite"/>
    </source>
</evidence>
<comment type="caution">
    <text evidence="6">The sequence shown here is derived from an EMBL/GenBank/DDBJ whole genome shotgun (WGS) entry which is preliminary data.</text>
</comment>
<name>A0A6M0K9F7_9GAMM</name>
<reference evidence="6 7" key="1">
    <citation type="submission" date="2020-02" db="EMBL/GenBank/DDBJ databases">
        <title>Genome sequences of Thiorhodococcus mannitoliphagus and Thiorhodococcus minor, purple sulfur photosynthetic bacteria in the gammaproteobacterial family, Chromatiaceae.</title>
        <authorList>
            <person name="Aviles F.A."/>
            <person name="Meyer T.E."/>
            <person name="Kyndt J.A."/>
        </authorList>
    </citation>
    <scope>NUCLEOTIDE SEQUENCE [LARGE SCALE GENOMIC DNA]</scope>
    <source>
        <strain evidence="6 7">DSM 11518</strain>
    </source>
</reference>
<dbReference type="InterPro" id="IPR033764">
    <property type="entry name" value="Sdr_B"/>
</dbReference>
<gene>
    <name evidence="6" type="ORF">G3446_26705</name>
</gene>
<sequence length="384" mass="41259">MTIAASYNASIAGRYFYDDKGNGVDDEGRAVAGAQIRLYDVTNQQFCGSTQTDADGNYAFNNLPAGDYRIYFSPNQTVDAFIAPNQGSDERIDNDVVTVNENGVGITDVISVGSGEQVQDVDAGLSAEPPGSGSIAGRYFWDENHNDLEDAGESGIQCVQVRLIDKSTNTVIGTTFTDANGDYRFDDVDAGQYQVRFNGDPTGKTFIAPDAGSDDSIDSDVTRSWTNNKGDVIGRTDTFDLAQGEDKTDVDAGVEEVVCDTGSISGRYFWDENHNDLEDAGESGIQGVRVRLIDKGTNTVIGTTFTDANGDYRFDDVDAGQYQVRFNGDPTGKTFIAPDAGSDDSIDSDVTRSWTNNKGDVIGRTDTFDLAQGEDKTDVDAGVE</sequence>
<feature type="domain" description="SD-repeat containing protein B" evidence="5">
    <location>
        <begin position="138"/>
        <end position="254"/>
    </location>
</feature>
<dbReference type="SUPFAM" id="SSF117074">
    <property type="entry name" value="Hypothetical protein PA1324"/>
    <property type="match status" value="3"/>
</dbReference>
<evidence type="ECO:0000313" key="7">
    <source>
        <dbReference type="Proteomes" id="UP000483379"/>
    </source>
</evidence>
<evidence type="ECO:0000256" key="2">
    <source>
        <dbReference type="ARBA" id="ARBA00022525"/>
    </source>
</evidence>
<feature type="domain" description="SD-repeat containing protein B" evidence="5">
    <location>
        <begin position="267"/>
        <end position="383"/>
    </location>
</feature>
<feature type="non-terminal residue" evidence="6">
    <location>
        <position position="384"/>
    </location>
</feature>
<dbReference type="InterPro" id="IPR013783">
    <property type="entry name" value="Ig-like_fold"/>
</dbReference>
<dbReference type="EMBL" id="JAAIJQ010000249">
    <property type="protein sequence ID" value="NEV65367.1"/>
    <property type="molecule type" value="Genomic_DNA"/>
</dbReference>